<keyword evidence="2" id="KW-0472">Membrane</keyword>
<accession>A0ABR4PN51</accession>
<sequence>MKLPQALPVALGVVASASGAAMLSTNISLSVALSHVNAPSNTRIAAVVACAPSLVAFSTLMLLVGRQIRYRNGAHVRDIGRGPQSTYFLAGFGALFCVFSTVATAVALGIMVAQIDNLPTTLLSSPTNSLVAGDFVLLAIFLLSSGIYLVCTVVFQRQSLQPYGSQFGQEAHTTGSSEMKSSRPYSAGATITERGANSSDSSNSPRSRSDTLASLRSSLSIVVRPISSRTRLISSAQKMACRPTSTDSGYRDTMVEVDNGFDSWDTSAVDPQARQAVMDSGSPTPTAPRREQFPLETIPASPTTSRSASPGFPLDLEPPQSRQRARSFSPANSFVEHRVDMRTSSPTPSLREAHIHPLFRTDSPEPPPAATPGTIITASPISGQVLSSRSSVRSLRMRSGSLPASPLVHSDSLDSIRRAMEREDRELEETGGERTLTPPIPDRVMGATIPDYIMSAGPRNSMNVYNARRKPQVGLGKVGEAGES</sequence>
<evidence type="ECO:0000313" key="4">
    <source>
        <dbReference type="Proteomes" id="UP001629113"/>
    </source>
</evidence>
<evidence type="ECO:0000256" key="2">
    <source>
        <dbReference type="SAM" id="Phobius"/>
    </source>
</evidence>
<proteinExistence type="predicted"/>
<feature type="compositionally biased region" description="Polar residues" evidence="1">
    <location>
        <begin position="166"/>
        <end position="179"/>
    </location>
</feature>
<evidence type="ECO:0000256" key="1">
    <source>
        <dbReference type="SAM" id="MobiDB-lite"/>
    </source>
</evidence>
<keyword evidence="2" id="KW-0812">Transmembrane</keyword>
<keyword evidence="4" id="KW-1185">Reference proteome</keyword>
<name>A0ABR4PN51_9HELO</name>
<comment type="caution">
    <text evidence="3">The sequence shown here is derived from an EMBL/GenBank/DDBJ whole genome shotgun (WGS) entry which is preliminary data.</text>
</comment>
<feature type="region of interest" description="Disordered" evidence="1">
    <location>
        <begin position="276"/>
        <end position="331"/>
    </location>
</feature>
<feature type="transmembrane region" description="Helical" evidence="2">
    <location>
        <begin position="44"/>
        <end position="65"/>
    </location>
</feature>
<feature type="transmembrane region" description="Helical" evidence="2">
    <location>
        <begin position="135"/>
        <end position="155"/>
    </location>
</feature>
<feature type="compositionally biased region" description="Low complexity" evidence="1">
    <location>
        <begin position="197"/>
        <end position="206"/>
    </location>
</feature>
<reference evidence="3 4" key="1">
    <citation type="submission" date="2024-06" db="EMBL/GenBank/DDBJ databases">
        <title>Complete genome of Phlyctema vagabunda strain 19-DSS-EL-015.</title>
        <authorList>
            <person name="Fiorenzani C."/>
        </authorList>
    </citation>
    <scope>NUCLEOTIDE SEQUENCE [LARGE SCALE GENOMIC DNA]</scope>
    <source>
        <strain evidence="3 4">19-DSS-EL-015</strain>
    </source>
</reference>
<protein>
    <submittedName>
        <fullName evidence="3">Uncharacterized protein</fullName>
    </submittedName>
</protein>
<feature type="transmembrane region" description="Helical" evidence="2">
    <location>
        <begin position="86"/>
        <end position="115"/>
    </location>
</feature>
<evidence type="ECO:0000313" key="3">
    <source>
        <dbReference type="EMBL" id="KAL3424749.1"/>
    </source>
</evidence>
<organism evidence="3 4">
    <name type="scientific">Phlyctema vagabunda</name>
    <dbReference type="NCBI Taxonomy" id="108571"/>
    <lineage>
        <taxon>Eukaryota</taxon>
        <taxon>Fungi</taxon>
        <taxon>Dikarya</taxon>
        <taxon>Ascomycota</taxon>
        <taxon>Pezizomycotina</taxon>
        <taxon>Leotiomycetes</taxon>
        <taxon>Helotiales</taxon>
        <taxon>Dermateaceae</taxon>
        <taxon>Phlyctema</taxon>
    </lineage>
</organism>
<keyword evidence="2" id="KW-1133">Transmembrane helix</keyword>
<dbReference type="EMBL" id="JBFCZG010000003">
    <property type="protein sequence ID" value="KAL3424749.1"/>
    <property type="molecule type" value="Genomic_DNA"/>
</dbReference>
<feature type="compositionally biased region" description="Low complexity" evidence="1">
    <location>
        <begin position="299"/>
        <end position="310"/>
    </location>
</feature>
<gene>
    <name evidence="3" type="ORF">PVAG01_04030</name>
</gene>
<feature type="region of interest" description="Disordered" evidence="1">
    <location>
        <begin position="166"/>
        <end position="211"/>
    </location>
</feature>
<dbReference type="Proteomes" id="UP001629113">
    <property type="component" value="Unassembled WGS sequence"/>
</dbReference>
<feature type="region of interest" description="Disordered" evidence="1">
    <location>
        <begin position="424"/>
        <end position="484"/>
    </location>
</feature>